<proteinExistence type="predicted"/>
<evidence type="ECO:0000313" key="2">
    <source>
        <dbReference type="Proteomes" id="UP000600865"/>
    </source>
</evidence>
<dbReference type="Proteomes" id="UP000600865">
    <property type="component" value="Unassembled WGS sequence"/>
</dbReference>
<name>A0A918NBL4_9PROT</name>
<evidence type="ECO:0000313" key="1">
    <source>
        <dbReference type="EMBL" id="GGX56068.1"/>
    </source>
</evidence>
<dbReference type="EMBL" id="BMYV01000001">
    <property type="protein sequence ID" value="GGX56068.1"/>
    <property type="molecule type" value="Genomic_DNA"/>
</dbReference>
<organism evidence="1 2">
    <name type="scientific">Litorimonas cladophorae</name>
    <dbReference type="NCBI Taxonomy" id="1220491"/>
    <lineage>
        <taxon>Bacteria</taxon>
        <taxon>Pseudomonadati</taxon>
        <taxon>Pseudomonadota</taxon>
        <taxon>Alphaproteobacteria</taxon>
        <taxon>Maricaulales</taxon>
        <taxon>Robiginitomaculaceae</taxon>
    </lineage>
</organism>
<sequence>MTAHTDQPLRIDRTLTFGLIVTILIQTASGLVWAGAAGARLSALESQIALTPGISERLARVEGQTIHIEQSLMRIERRLGHVE</sequence>
<keyword evidence="2" id="KW-1185">Reference proteome</keyword>
<accession>A0A918NBL4</accession>
<dbReference type="AlphaFoldDB" id="A0A918NBL4"/>
<gene>
    <name evidence="1" type="ORF">GCM10011309_00990</name>
</gene>
<reference evidence="1 2" key="1">
    <citation type="journal article" date="2014" name="Int. J. Syst. Evol. Microbiol.">
        <title>Complete genome sequence of Corynebacterium casei LMG S-19264T (=DSM 44701T), isolated from a smear-ripened cheese.</title>
        <authorList>
            <consortium name="US DOE Joint Genome Institute (JGI-PGF)"/>
            <person name="Walter F."/>
            <person name="Albersmeier A."/>
            <person name="Kalinowski J."/>
            <person name="Ruckert C."/>
        </authorList>
    </citation>
    <scope>NUCLEOTIDE SEQUENCE [LARGE SCALE GENOMIC DNA]</scope>
    <source>
        <strain evidence="1 2">KCTC 23968</strain>
    </source>
</reference>
<comment type="caution">
    <text evidence="1">The sequence shown here is derived from an EMBL/GenBank/DDBJ whole genome shotgun (WGS) entry which is preliminary data.</text>
</comment>
<dbReference type="RefSeq" id="WP_189579832.1">
    <property type="nucleotide sequence ID" value="NZ_BMYV01000001.1"/>
</dbReference>
<protein>
    <submittedName>
        <fullName evidence="1">Uncharacterized protein</fullName>
    </submittedName>
</protein>